<dbReference type="KEGG" id="pnd:Pla175_15050"/>
<protein>
    <submittedName>
        <fullName evidence="2">TadE-like protein</fullName>
    </submittedName>
</protein>
<proteinExistence type="predicted"/>
<dbReference type="RefSeq" id="WP_145282736.1">
    <property type="nucleotide sequence ID" value="NZ_CP036291.1"/>
</dbReference>
<gene>
    <name evidence="2" type="ORF">Pla175_15050</name>
</gene>
<evidence type="ECO:0000313" key="3">
    <source>
        <dbReference type="Proteomes" id="UP000317429"/>
    </source>
</evidence>
<feature type="domain" description="TadE-like" evidence="1">
    <location>
        <begin position="14"/>
        <end position="54"/>
    </location>
</feature>
<dbReference type="InterPro" id="IPR012495">
    <property type="entry name" value="TadE-like_dom"/>
</dbReference>
<organism evidence="2 3">
    <name type="scientific">Pirellulimonas nuda</name>
    <dbReference type="NCBI Taxonomy" id="2528009"/>
    <lineage>
        <taxon>Bacteria</taxon>
        <taxon>Pseudomonadati</taxon>
        <taxon>Planctomycetota</taxon>
        <taxon>Planctomycetia</taxon>
        <taxon>Pirellulales</taxon>
        <taxon>Lacipirellulaceae</taxon>
        <taxon>Pirellulimonas</taxon>
    </lineage>
</organism>
<evidence type="ECO:0000313" key="2">
    <source>
        <dbReference type="EMBL" id="QDU88134.1"/>
    </source>
</evidence>
<dbReference type="AlphaFoldDB" id="A0A518D9H4"/>
<evidence type="ECO:0000259" key="1">
    <source>
        <dbReference type="Pfam" id="PF07811"/>
    </source>
</evidence>
<keyword evidence="3" id="KW-1185">Reference proteome</keyword>
<dbReference type="Proteomes" id="UP000317429">
    <property type="component" value="Chromosome"/>
</dbReference>
<dbReference type="OrthoDB" id="276644at2"/>
<sequence>MRIASRSSNNRRRGVAAMEFAVCLPVLVTLVFGSFQACDMLFLKHAVTTAAYEGTLAAAKSNATTESVCNAARQVLTAMNVHEATVSTLPLGVDVANVPPGEMLTVVVNAPVGPNLFGPVIFVPSTQAETRGVTIR</sequence>
<reference evidence="2 3" key="1">
    <citation type="submission" date="2019-02" db="EMBL/GenBank/DDBJ databases">
        <title>Deep-cultivation of Planctomycetes and their phenomic and genomic characterization uncovers novel biology.</title>
        <authorList>
            <person name="Wiegand S."/>
            <person name="Jogler M."/>
            <person name="Boedeker C."/>
            <person name="Pinto D."/>
            <person name="Vollmers J."/>
            <person name="Rivas-Marin E."/>
            <person name="Kohn T."/>
            <person name="Peeters S.H."/>
            <person name="Heuer A."/>
            <person name="Rast P."/>
            <person name="Oberbeckmann S."/>
            <person name="Bunk B."/>
            <person name="Jeske O."/>
            <person name="Meyerdierks A."/>
            <person name="Storesund J.E."/>
            <person name="Kallscheuer N."/>
            <person name="Luecker S."/>
            <person name="Lage O.M."/>
            <person name="Pohl T."/>
            <person name="Merkel B.J."/>
            <person name="Hornburger P."/>
            <person name="Mueller R.-W."/>
            <person name="Bruemmer F."/>
            <person name="Labrenz M."/>
            <person name="Spormann A.M."/>
            <person name="Op den Camp H."/>
            <person name="Overmann J."/>
            <person name="Amann R."/>
            <person name="Jetten M.S.M."/>
            <person name="Mascher T."/>
            <person name="Medema M.H."/>
            <person name="Devos D.P."/>
            <person name="Kaster A.-K."/>
            <person name="Ovreas L."/>
            <person name="Rohde M."/>
            <person name="Galperin M.Y."/>
            <person name="Jogler C."/>
        </authorList>
    </citation>
    <scope>NUCLEOTIDE SEQUENCE [LARGE SCALE GENOMIC DNA]</scope>
    <source>
        <strain evidence="2 3">Pla175</strain>
    </source>
</reference>
<dbReference type="EMBL" id="CP036291">
    <property type="protein sequence ID" value="QDU88134.1"/>
    <property type="molecule type" value="Genomic_DNA"/>
</dbReference>
<name>A0A518D9H4_9BACT</name>
<accession>A0A518D9H4</accession>
<dbReference type="Pfam" id="PF07811">
    <property type="entry name" value="TadE"/>
    <property type="match status" value="1"/>
</dbReference>